<dbReference type="EMBL" id="JYDW01000179">
    <property type="protein sequence ID" value="KRZ52908.1"/>
    <property type="molecule type" value="Genomic_DNA"/>
</dbReference>
<sequence>MLVEKYKDHCSLQRHLLSNLENVILALMGKLLSQAEPFLGFKKQQQKRKKNQPSEWCSCSKSRRSSKEIKFLNLDYVRLLAAADVGGDDGDGDGGGSGG</sequence>
<accession>A0A0V1L0X2</accession>
<proteinExistence type="predicted"/>
<name>A0A0V1L0X2_9BILA</name>
<gene>
    <name evidence="1" type="ORF">T02_7364</name>
</gene>
<organism evidence="1 2">
    <name type="scientific">Trichinella nativa</name>
    <dbReference type="NCBI Taxonomy" id="6335"/>
    <lineage>
        <taxon>Eukaryota</taxon>
        <taxon>Metazoa</taxon>
        <taxon>Ecdysozoa</taxon>
        <taxon>Nematoda</taxon>
        <taxon>Enoplea</taxon>
        <taxon>Dorylaimia</taxon>
        <taxon>Trichinellida</taxon>
        <taxon>Trichinellidae</taxon>
        <taxon>Trichinella</taxon>
    </lineage>
</organism>
<dbReference type="Proteomes" id="UP000054721">
    <property type="component" value="Unassembled WGS sequence"/>
</dbReference>
<dbReference type="OrthoDB" id="10551876at2759"/>
<comment type="caution">
    <text evidence="1">The sequence shown here is derived from an EMBL/GenBank/DDBJ whole genome shotgun (WGS) entry which is preliminary data.</text>
</comment>
<evidence type="ECO:0000313" key="2">
    <source>
        <dbReference type="Proteomes" id="UP000054721"/>
    </source>
</evidence>
<protein>
    <submittedName>
        <fullName evidence="1">Uncharacterized protein</fullName>
    </submittedName>
</protein>
<evidence type="ECO:0000313" key="1">
    <source>
        <dbReference type="EMBL" id="KRZ52908.1"/>
    </source>
</evidence>
<reference evidence="1 2" key="1">
    <citation type="submission" date="2015-05" db="EMBL/GenBank/DDBJ databases">
        <title>Evolution of Trichinella species and genotypes.</title>
        <authorList>
            <person name="Korhonen P.K."/>
            <person name="Edoardo P."/>
            <person name="Giuseppe L.R."/>
            <person name="Gasser R.B."/>
        </authorList>
    </citation>
    <scope>NUCLEOTIDE SEQUENCE [LARGE SCALE GENOMIC DNA]</scope>
    <source>
        <strain evidence="1">ISS10</strain>
    </source>
</reference>
<keyword evidence="2" id="KW-1185">Reference proteome</keyword>
<dbReference type="AlphaFoldDB" id="A0A0V1L0X2"/>